<gene>
    <name evidence="3" type="ORF">KCV87_34095</name>
</gene>
<dbReference type="AlphaFoldDB" id="A0AA45R457"/>
<feature type="transmembrane region" description="Helical" evidence="2">
    <location>
        <begin position="12"/>
        <end position="36"/>
    </location>
</feature>
<feature type="region of interest" description="Disordered" evidence="1">
    <location>
        <begin position="238"/>
        <end position="295"/>
    </location>
</feature>
<feature type="transmembrane region" description="Helical" evidence="2">
    <location>
        <begin position="48"/>
        <end position="76"/>
    </location>
</feature>
<dbReference type="GO" id="GO:0005886">
    <property type="term" value="C:plasma membrane"/>
    <property type="evidence" value="ECO:0007669"/>
    <property type="project" value="TreeGrafter"/>
</dbReference>
<feature type="compositionally biased region" description="Polar residues" evidence="1">
    <location>
        <begin position="284"/>
        <end position="295"/>
    </location>
</feature>
<evidence type="ECO:0000313" key="4">
    <source>
        <dbReference type="Proteomes" id="UP000677152"/>
    </source>
</evidence>
<name>A0AA45R457_9PSEU</name>
<dbReference type="PANTHER" id="PTHR30060">
    <property type="entry name" value="INNER MEMBRANE PROTEIN"/>
    <property type="match status" value="1"/>
</dbReference>
<feature type="transmembrane region" description="Helical" evidence="2">
    <location>
        <begin position="152"/>
        <end position="173"/>
    </location>
</feature>
<evidence type="ECO:0000313" key="3">
    <source>
        <dbReference type="EMBL" id="QUF04290.1"/>
    </source>
</evidence>
<evidence type="ECO:0000256" key="2">
    <source>
        <dbReference type="SAM" id="Phobius"/>
    </source>
</evidence>
<feature type="transmembrane region" description="Helical" evidence="2">
    <location>
        <begin position="185"/>
        <end position="204"/>
    </location>
</feature>
<dbReference type="PANTHER" id="PTHR30060:SF0">
    <property type="entry name" value="COILED-COIL PROTEIN (DUF2040)-RELATED"/>
    <property type="match status" value="1"/>
</dbReference>
<proteinExistence type="predicted"/>
<accession>A0AA45R457</accession>
<evidence type="ECO:0000256" key="1">
    <source>
        <dbReference type="SAM" id="MobiDB-lite"/>
    </source>
</evidence>
<reference evidence="3" key="1">
    <citation type="submission" date="2021-04" db="EMBL/GenBank/DDBJ databases">
        <title>Genomic sequence of Actinosynnema pretiosum subsp. pretiosum ATCC 31280 (C-14919).</title>
        <authorList>
            <person name="Bai L."/>
            <person name="Wang X."/>
            <person name="Xiao Y."/>
        </authorList>
    </citation>
    <scope>NUCLEOTIDE SEQUENCE</scope>
    <source>
        <strain evidence="3">ATCC 31280</strain>
    </source>
</reference>
<protein>
    <submittedName>
        <fullName evidence="3">TerC family protein</fullName>
    </submittedName>
</protein>
<keyword evidence="2" id="KW-0812">Transmembrane</keyword>
<organism evidence="3 4">
    <name type="scientific">Actinosynnema pretiosum subsp. pretiosum</name>
    <dbReference type="NCBI Taxonomy" id="103721"/>
    <lineage>
        <taxon>Bacteria</taxon>
        <taxon>Bacillati</taxon>
        <taxon>Actinomycetota</taxon>
        <taxon>Actinomycetes</taxon>
        <taxon>Pseudonocardiales</taxon>
        <taxon>Pseudonocardiaceae</taxon>
        <taxon>Actinosynnema</taxon>
    </lineage>
</organism>
<dbReference type="InterPro" id="IPR005496">
    <property type="entry name" value="Integral_membrane_TerC"/>
</dbReference>
<sequence length="295" mass="31097">MEWMLSPELWIAFSTLLLLEIVLGIDNIVFISILAGRLPADQQKKARTIGLSLALITRLILLASLSWVIGLTAPLFTVLGQEISGRDLILLIGGLFLLGKATYEIHEQLEGSDHSKSSKTVSFASVIAQILVLDVVFSLDSVITAVGMVDELGIMIAAVVVAMAIMLLSAGAISDFVNRHPTVKMLALSFLLLIGGSLIAEGLDQHIAKGYVYGPIAFSVLVEFLNLKARSKREKKPVQLHPTYVKGQQDGTAGEGTAGEGAIPAPGATATATAPAKTEVETDPGTSSGEPTGRA</sequence>
<dbReference type="Proteomes" id="UP000677152">
    <property type="component" value="Chromosome"/>
</dbReference>
<keyword evidence="2" id="KW-1133">Transmembrane helix</keyword>
<feature type="transmembrane region" description="Helical" evidence="2">
    <location>
        <begin position="210"/>
        <end position="227"/>
    </location>
</feature>
<dbReference type="EMBL" id="CP073249">
    <property type="protein sequence ID" value="QUF04290.1"/>
    <property type="molecule type" value="Genomic_DNA"/>
</dbReference>
<dbReference type="Pfam" id="PF03741">
    <property type="entry name" value="TerC"/>
    <property type="match status" value="1"/>
</dbReference>
<feature type="compositionally biased region" description="Low complexity" evidence="1">
    <location>
        <begin position="260"/>
        <end position="277"/>
    </location>
</feature>
<keyword evidence="2" id="KW-0472">Membrane</keyword>